<reference evidence="2 3" key="1">
    <citation type="journal article" date="2010" name="Nature">
        <title>The Ectocarpus genome and the independent evolution of multicellularity in brown algae.</title>
        <authorList>
            <person name="Cock J.M."/>
            <person name="Sterck L."/>
            <person name="Rouze P."/>
            <person name="Scornet D."/>
            <person name="Allen A.E."/>
            <person name="Amoutzias G."/>
            <person name="Anthouard V."/>
            <person name="Artiguenave F."/>
            <person name="Aury J.M."/>
            <person name="Badger J.H."/>
            <person name="Beszteri B."/>
            <person name="Billiau K."/>
            <person name="Bonnet E."/>
            <person name="Bothwell J.H."/>
            <person name="Bowler C."/>
            <person name="Boyen C."/>
            <person name="Brownlee C."/>
            <person name="Carrano C.J."/>
            <person name="Charrier B."/>
            <person name="Cho G.Y."/>
            <person name="Coelho S.M."/>
            <person name="Collen J."/>
            <person name="Corre E."/>
            <person name="Da Silva C."/>
            <person name="Delage L."/>
            <person name="Delaroque N."/>
            <person name="Dittami S.M."/>
            <person name="Doulbeau S."/>
            <person name="Elias M."/>
            <person name="Farnham G."/>
            <person name="Gachon C.M."/>
            <person name="Gschloessl B."/>
            <person name="Heesch S."/>
            <person name="Jabbari K."/>
            <person name="Jubin C."/>
            <person name="Kawai H."/>
            <person name="Kimura K."/>
            <person name="Kloareg B."/>
            <person name="Kupper F.C."/>
            <person name="Lang D."/>
            <person name="Le Bail A."/>
            <person name="Leblanc C."/>
            <person name="Lerouge P."/>
            <person name="Lohr M."/>
            <person name="Lopez P.J."/>
            <person name="Martens C."/>
            <person name="Maumus F."/>
            <person name="Michel G."/>
            <person name="Miranda-Saavedra D."/>
            <person name="Morales J."/>
            <person name="Moreau H."/>
            <person name="Motomura T."/>
            <person name="Nagasato C."/>
            <person name="Napoli C.A."/>
            <person name="Nelson D.R."/>
            <person name="Nyvall-Collen P."/>
            <person name="Peters A.F."/>
            <person name="Pommier C."/>
            <person name="Potin P."/>
            <person name="Poulain J."/>
            <person name="Quesneville H."/>
            <person name="Read B."/>
            <person name="Rensing S.A."/>
            <person name="Ritter A."/>
            <person name="Rousvoal S."/>
            <person name="Samanta M."/>
            <person name="Samson G."/>
            <person name="Schroeder D.C."/>
            <person name="Segurens B."/>
            <person name="Strittmatter M."/>
            <person name="Tonon T."/>
            <person name="Tregear J.W."/>
            <person name="Valentin K."/>
            <person name="von Dassow P."/>
            <person name="Yamagishi T."/>
            <person name="Van de Peer Y."/>
            <person name="Wincker P."/>
        </authorList>
    </citation>
    <scope>NUCLEOTIDE SEQUENCE [LARGE SCALE GENOMIC DNA]</scope>
    <source>
        <strain evidence="3">Ec32 / CCAP1310/4</strain>
    </source>
</reference>
<dbReference type="NCBIfam" id="TIGR03804">
    <property type="entry name" value="para_beta_helix"/>
    <property type="match status" value="1"/>
</dbReference>
<dbReference type="Pfam" id="PF05048">
    <property type="entry name" value="NosD"/>
    <property type="match status" value="1"/>
</dbReference>
<dbReference type="Gene3D" id="2.160.20.10">
    <property type="entry name" value="Single-stranded right-handed beta-helix, Pectin lyase-like"/>
    <property type="match status" value="1"/>
</dbReference>
<dbReference type="SUPFAM" id="SSF51126">
    <property type="entry name" value="Pectin lyase-like"/>
    <property type="match status" value="1"/>
</dbReference>
<accession>D7FRR8</accession>
<dbReference type="InterPro" id="IPR011050">
    <property type="entry name" value="Pectin_lyase_fold/virulence"/>
</dbReference>
<dbReference type="AlphaFoldDB" id="D7FRR8"/>
<dbReference type="EMBL" id="FN649760">
    <property type="protein sequence ID" value="CBJ30859.1"/>
    <property type="molecule type" value="Genomic_DNA"/>
</dbReference>
<dbReference type="Proteomes" id="UP000002630">
    <property type="component" value="Unassembled WGS sequence"/>
</dbReference>
<dbReference type="InterPro" id="IPR012334">
    <property type="entry name" value="Pectin_lyas_fold"/>
</dbReference>
<keyword evidence="3" id="KW-1185">Reference proteome</keyword>
<dbReference type="SMART" id="SM00710">
    <property type="entry name" value="PbH1"/>
    <property type="match status" value="8"/>
</dbReference>
<evidence type="ECO:0000313" key="3">
    <source>
        <dbReference type="Proteomes" id="UP000002630"/>
    </source>
</evidence>
<gene>
    <name evidence="2" type="primary">MEP16</name>
    <name evidence="2" type="ORF">Esi_0218_0013</name>
</gene>
<name>D7FRR8_ECTSI</name>
<organism evidence="2 3">
    <name type="scientific">Ectocarpus siliculosus</name>
    <name type="common">Brown alga</name>
    <name type="synonym">Conferva siliculosa</name>
    <dbReference type="NCBI Taxonomy" id="2880"/>
    <lineage>
        <taxon>Eukaryota</taxon>
        <taxon>Sar</taxon>
        <taxon>Stramenopiles</taxon>
        <taxon>Ochrophyta</taxon>
        <taxon>PX clade</taxon>
        <taxon>Phaeophyceae</taxon>
        <taxon>Ectocarpales</taxon>
        <taxon>Ectocarpaceae</taxon>
        <taxon>Ectocarpus</taxon>
    </lineage>
</organism>
<proteinExistence type="predicted"/>
<dbReference type="InParanoid" id="D7FRR8"/>
<dbReference type="InterPro" id="IPR006626">
    <property type="entry name" value="PbH1"/>
</dbReference>
<evidence type="ECO:0000259" key="1">
    <source>
        <dbReference type="Pfam" id="PF05048"/>
    </source>
</evidence>
<dbReference type="InterPro" id="IPR007742">
    <property type="entry name" value="NosD_dom"/>
</dbReference>
<dbReference type="InterPro" id="IPR022441">
    <property type="entry name" value="Para_beta_helix_rpt-2"/>
</dbReference>
<sequence>MIDAEGDGGGCFTLSDLYAWQGFYNNGNSKGPVFVLDSNDRVDETATTTTGKWLLTADLFVTGGATLYCRGKGVGGNCAELRIRSTSGSDFFEIRGHGGNLYFEDTIVTSWDVDGRKPQETYKDGRSFIRCVSEVLTGEDTCAINNMGECRMDIIDSEMGYLGYDASEAYGITWKVRGFCSDLSNPDVFDDVNVYGDMKGSDIHHMYYGMYSFGHQGGVWTNNLMHDNHQYGFDPHDDSDYLIIAGNKVYNNVNHGIIASKRCNNVKIYDNEVYDGGADAAGIFLHRSGDDSEVYGNTITNMGDAGIAMLETSGCDIHDNQVDGGEFGIRVHLGSSNNKVHDNVFKNIWNVGMFTYVGSDEPWVGGGRPCDNEFYNNTIQATETGVKIKESDNISITNNAFSGTTEIEFNNAIDIVWSGNSIPTNTCLEDIDNNSTFTGSSGLPLEC</sequence>
<evidence type="ECO:0000313" key="2">
    <source>
        <dbReference type="EMBL" id="CBJ30859.1"/>
    </source>
</evidence>
<dbReference type="EC" id="5.1.3.-" evidence="2"/>
<keyword evidence="2" id="KW-0413">Isomerase</keyword>
<protein>
    <submittedName>
        <fullName evidence="2">Mannuronan C-5-epimerase</fullName>
        <ecNumber evidence="2">5.1.3.-</ecNumber>
    </submittedName>
</protein>
<feature type="domain" description="Periplasmic copper-binding protein NosD beta helix" evidence="1">
    <location>
        <begin position="198"/>
        <end position="352"/>
    </location>
</feature>
<dbReference type="GO" id="GO:0016853">
    <property type="term" value="F:isomerase activity"/>
    <property type="evidence" value="ECO:0007669"/>
    <property type="project" value="UniProtKB-KW"/>
</dbReference>